<protein>
    <submittedName>
        <fullName evidence="1">Uncharacterized protein</fullName>
    </submittedName>
</protein>
<proteinExistence type="predicted"/>
<gene>
    <name evidence="1" type="ORF">S01H1_29427</name>
</gene>
<dbReference type="EMBL" id="BARS01018040">
    <property type="protein sequence ID" value="GAF90073.1"/>
    <property type="molecule type" value="Genomic_DNA"/>
</dbReference>
<dbReference type="AlphaFoldDB" id="X0T9C3"/>
<name>X0T9C3_9ZZZZ</name>
<evidence type="ECO:0000313" key="1">
    <source>
        <dbReference type="EMBL" id="GAF90073.1"/>
    </source>
</evidence>
<organism evidence="1">
    <name type="scientific">marine sediment metagenome</name>
    <dbReference type="NCBI Taxonomy" id="412755"/>
    <lineage>
        <taxon>unclassified sequences</taxon>
        <taxon>metagenomes</taxon>
        <taxon>ecological metagenomes</taxon>
    </lineage>
</organism>
<accession>X0T9C3</accession>
<comment type="caution">
    <text evidence="1">The sequence shown here is derived from an EMBL/GenBank/DDBJ whole genome shotgun (WGS) entry which is preliminary data.</text>
</comment>
<feature type="non-terminal residue" evidence="1">
    <location>
        <position position="1"/>
    </location>
</feature>
<reference evidence="1" key="1">
    <citation type="journal article" date="2014" name="Front. Microbiol.">
        <title>High frequency of phylogenetically diverse reductive dehalogenase-homologous genes in deep subseafloor sedimentary metagenomes.</title>
        <authorList>
            <person name="Kawai M."/>
            <person name="Futagami T."/>
            <person name="Toyoda A."/>
            <person name="Takaki Y."/>
            <person name="Nishi S."/>
            <person name="Hori S."/>
            <person name="Arai W."/>
            <person name="Tsubouchi T."/>
            <person name="Morono Y."/>
            <person name="Uchiyama I."/>
            <person name="Ito T."/>
            <person name="Fujiyama A."/>
            <person name="Inagaki F."/>
            <person name="Takami H."/>
        </authorList>
    </citation>
    <scope>NUCLEOTIDE SEQUENCE</scope>
    <source>
        <strain evidence="1">Expedition CK06-06</strain>
    </source>
</reference>
<sequence>YQTHFQFKIPKKALAGKVTITAIGKTKVKIKRKGSPKISVGKRAVCIKSR</sequence>